<proteinExistence type="predicted"/>
<comment type="caution">
    <text evidence="1">The sequence shown here is derived from an EMBL/GenBank/DDBJ whole genome shotgun (WGS) entry which is preliminary data.</text>
</comment>
<organism evidence="1 2">
    <name type="scientific">Undibacterium arcticum</name>
    <dbReference type="NCBI Taxonomy" id="1762892"/>
    <lineage>
        <taxon>Bacteria</taxon>
        <taxon>Pseudomonadati</taxon>
        <taxon>Pseudomonadota</taxon>
        <taxon>Betaproteobacteria</taxon>
        <taxon>Burkholderiales</taxon>
        <taxon>Oxalobacteraceae</taxon>
        <taxon>Undibacterium</taxon>
    </lineage>
</organism>
<evidence type="ECO:0008006" key="3">
    <source>
        <dbReference type="Google" id="ProtNLM"/>
    </source>
</evidence>
<reference evidence="2" key="1">
    <citation type="journal article" date="2019" name="Int. J. Syst. Evol. Microbiol.">
        <title>The Global Catalogue of Microorganisms (GCM) 10K type strain sequencing project: providing services to taxonomists for standard genome sequencing and annotation.</title>
        <authorList>
            <consortium name="The Broad Institute Genomics Platform"/>
            <consortium name="The Broad Institute Genome Sequencing Center for Infectious Disease"/>
            <person name="Wu L."/>
            <person name="Ma J."/>
        </authorList>
    </citation>
    <scope>NUCLEOTIDE SEQUENCE [LARGE SCALE GENOMIC DNA]</scope>
    <source>
        <strain evidence="2">KCTC 42986</strain>
    </source>
</reference>
<dbReference type="RefSeq" id="WP_390331518.1">
    <property type="nucleotide sequence ID" value="NZ_JBHRTP010000031.1"/>
</dbReference>
<dbReference type="InterPro" id="IPR036866">
    <property type="entry name" value="RibonucZ/Hydroxyglut_hydro"/>
</dbReference>
<sequence>MRRSFCGSATTVYWSIPCWRAKGELPALRIFDGQRQRNPVIDLPPEASSALESVTHCLITHCQKGHFDHLDREEKKWLRERRIPVICTPTMRAIYANAASENGKQSTRSRI</sequence>
<protein>
    <recommendedName>
        <fullName evidence="3">Zn-dependent hydrolase</fullName>
    </recommendedName>
</protein>
<dbReference type="Proteomes" id="UP001595530">
    <property type="component" value="Unassembled WGS sequence"/>
</dbReference>
<dbReference type="Gene3D" id="3.60.15.10">
    <property type="entry name" value="Ribonuclease Z/Hydroxyacylglutathione hydrolase-like"/>
    <property type="match status" value="1"/>
</dbReference>
<gene>
    <name evidence="1" type="ORF">ACFOFO_10600</name>
</gene>
<dbReference type="EMBL" id="JBHRTP010000031">
    <property type="protein sequence ID" value="MFC3108406.1"/>
    <property type="molecule type" value="Genomic_DNA"/>
</dbReference>
<keyword evidence="2" id="KW-1185">Reference proteome</keyword>
<accession>A0ABV7F3X6</accession>
<name>A0ABV7F3X6_9BURK</name>
<evidence type="ECO:0000313" key="2">
    <source>
        <dbReference type="Proteomes" id="UP001595530"/>
    </source>
</evidence>
<evidence type="ECO:0000313" key="1">
    <source>
        <dbReference type="EMBL" id="MFC3108406.1"/>
    </source>
</evidence>